<evidence type="ECO:0000313" key="12">
    <source>
        <dbReference type="EMBL" id="KAA8539263.1"/>
    </source>
</evidence>
<dbReference type="GO" id="GO:0005576">
    <property type="term" value="C:extracellular region"/>
    <property type="evidence" value="ECO:0007669"/>
    <property type="project" value="UniProtKB-SubCell"/>
</dbReference>
<evidence type="ECO:0000256" key="8">
    <source>
        <dbReference type="ARBA" id="ARBA00023157"/>
    </source>
</evidence>
<evidence type="ECO:0000256" key="1">
    <source>
        <dbReference type="ARBA" id="ARBA00004613"/>
    </source>
</evidence>
<protein>
    <recommendedName>
        <fullName evidence="11">Carboxypeptidase</fullName>
        <ecNumber evidence="11">3.4.16.-</ecNumber>
    </recommendedName>
</protein>
<keyword evidence="13" id="KW-1185">Reference proteome</keyword>
<dbReference type="PROSITE" id="PS00560">
    <property type="entry name" value="CARBOXYPEPT_SER_HIS"/>
    <property type="match status" value="1"/>
</dbReference>
<keyword evidence="7 11" id="KW-0378">Hydrolase</keyword>
<comment type="similarity">
    <text evidence="2 11">Belongs to the peptidase S10 family.</text>
</comment>
<keyword evidence="3" id="KW-0964">Secreted</keyword>
<evidence type="ECO:0000256" key="11">
    <source>
        <dbReference type="RuleBase" id="RU361156"/>
    </source>
</evidence>
<dbReference type="InterPro" id="IPR033124">
    <property type="entry name" value="Ser_caboxypep_his_AS"/>
</dbReference>
<keyword evidence="8" id="KW-1015">Disulfide bond</keyword>
<dbReference type="FunFam" id="3.40.50.1820:FF:000060">
    <property type="entry name" value="Carboxypeptidase"/>
    <property type="match status" value="1"/>
</dbReference>
<accession>A0A5J5B7P8</accession>
<proteinExistence type="inferred from homology"/>
<dbReference type="GO" id="GO:0006508">
    <property type="term" value="P:proteolysis"/>
    <property type="evidence" value="ECO:0007669"/>
    <property type="project" value="UniProtKB-KW"/>
</dbReference>
<dbReference type="OrthoDB" id="443318at2759"/>
<evidence type="ECO:0000256" key="9">
    <source>
        <dbReference type="ARBA" id="ARBA00023180"/>
    </source>
</evidence>
<evidence type="ECO:0000256" key="4">
    <source>
        <dbReference type="ARBA" id="ARBA00022645"/>
    </source>
</evidence>
<dbReference type="GO" id="GO:0005773">
    <property type="term" value="C:vacuole"/>
    <property type="evidence" value="ECO:0007669"/>
    <property type="project" value="TreeGrafter"/>
</dbReference>
<comment type="subcellular location">
    <subcellularLocation>
        <location evidence="1">Secreted</location>
    </subcellularLocation>
</comment>
<gene>
    <name evidence="12" type="ORF">F0562_025955</name>
</gene>
<dbReference type="SUPFAM" id="SSF53474">
    <property type="entry name" value="alpha/beta-Hydrolases"/>
    <property type="match status" value="1"/>
</dbReference>
<dbReference type="InterPro" id="IPR001563">
    <property type="entry name" value="Peptidase_S10"/>
</dbReference>
<organism evidence="12 13">
    <name type="scientific">Nyssa sinensis</name>
    <dbReference type="NCBI Taxonomy" id="561372"/>
    <lineage>
        <taxon>Eukaryota</taxon>
        <taxon>Viridiplantae</taxon>
        <taxon>Streptophyta</taxon>
        <taxon>Embryophyta</taxon>
        <taxon>Tracheophyta</taxon>
        <taxon>Spermatophyta</taxon>
        <taxon>Magnoliopsida</taxon>
        <taxon>eudicotyledons</taxon>
        <taxon>Gunneridae</taxon>
        <taxon>Pentapetalae</taxon>
        <taxon>asterids</taxon>
        <taxon>Cornales</taxon>
        <taxon>Nyssaceae</taxon>
        <taxon>Nyssa</taxon>
    </lineage>
</organism>
<evidence type="ECO:0000256" key="2">
    <source>
        <dbReference type="ARBA" id="ARBA00009431"/>
    </source>
</evidence>
<dbReference type="PANTHER" id="PTHR11802">
    <property type="entry name" value="SERINE PROTEASE FAMILY S10 SERINE CARBOXYPEPTIDASE"/>
    <property type="match status" value="1"/>
</dbReference>
<evidence type="ECO:0000256" key="3">
    <source>
        <dbReference type="ARBA" id="ARBA00022525"/>
    </source>
</evidence>
<dbReference type="PANTHER" id="PTHR11802:SF446">
    <property type="entry name" value="SERINE CARBOXYPEPTIDASE-LIKE 49"/>
    <property type="match status" value="1"/>
</dbReference>
<evidence type="ECO:0000256" key="7">
    <source>
        <dbReference type="ARBA" id="ARBA00022801"/>
    </source>
</evidence>
<comment type="function">
    <text evidence="10">Probable carboxypeptidase.</text>
</comment>
<dbReference type="Gene3D" id="3.40.50.1820">
    <property type="entry name" value="alpha/beta hydrolase"/>
    <property type="match status" value="1"/>
</dbReference>
<evidence type="ECO:0000256" key="10">
    <source>
        <dbReference type="ARBA" id="ARBA00037399"/>
    </source>
</evidence>
<keyword evidence="4 11" id="KW-0121">Carboxypeptidase</keyword>
<evidence type="ECO:0000256" key="6">
    <source>
        <dbReference type="ARBA" id="ARBA00022729"/>
    </source>
</evidence>
<dbReference type="AlphaFoldDB" id="A0A5J5B7P8"/>
<keyword evidence="9" id="KW-0325">Glycoprotein</keyword>
<dbReference type="EC" id="3.4.16.-" evidence="11"/>
<dbReference type="EMBL" id="CM018037">
    <property type="protein sequence ID" value="KAA8539263.1"/>
    <property type="molecule type" value="Genomic_DNA"/>
</dbReference>
<reference evidence="12 13" key="1">
    <citation type="submission" date="2019-09" db="EMBL/GenBank/DDBJ databases">
        <title>A chromosome-level genome assembly of the Chinese tupelo Nyssa sinensis.</title>
        <authorList>
            <person name="Yang X."/>
            <person name="Kang M."/>
            <person name="Yang Y."/>
            <person name="Xiong H."/>
            <person name="Wang M."/>
            <person name="Zhang Z."/>
            <person name="Wang Z."/>
            <person name="Wu H."/>
            <person name="Ma T."/>
            <person name="Liu J."/>
            <person name="Xi Z."/>
        </authorList>
    </citation>
    <scope>NUCLEOTIDE SEQUENCE [LARGE SCALE GENOMIC DNA]</scope>
    <source>
        <strain evidence="12">J267</strain>
        <tissue evidence="12">Leaf</tissue>
    </source>
</reference>
<evidence type="ECO:0000256" key="5">
    <source>
        <dbReference type="ARBA" id="ARBA00022670"/>
    </source>
</evidence>
<dbReference type="GO" id="GO:0004185">
    <property type="term" value="F:serine-type carboxypeptidase activity"/>
    <property type="evidence" value="ECO:0007669"/>
    <property type="project" value="UniProtKB-UniRule"/>
</dbReference>
<sequence>MQFQLSLLSVRISGIAIQKLLESEKNQSNTAHITAPSLHSLRYIRHLEPTLRMPSNAKFPSFQAEKLIRELNLFPEESINIVDHAAYPSIGPKIVEKRFKFPNLADAGISVDDLGHHAGYYKIQHSHAARMFYFFFESRNSENDPVVIWLTGGPGCSSELAMFYENGPFSITNNLSLVWNEYGWDKASNLLYVDQPTGTGFSYSSDRRDIRHNEAGVSNDLYDFLQAFFEEHPQFAENDFYITGESYAGHYIPAFAARVHQGNKAKEGIHINLKGFAIGNGLTDPAIQYKAYTDYALDMGIIKKSAYNHINMVLPLCETAIKLCGTDGTISCVASYVVCNAIFTSIIALAGDINYYDIRKKCVGSLCYDFSNLESYLNQKSVRDAIGVGDIKFVSCSTTVYQAMLMDWMRNLEVGIPALLEDGIKLLVYAGEYDLICNWLGNSRWVNAMEWTGQKEFVASPECPFEVDGSEAGLLKSHGPLSFLKVHDAGHMVPMDQPKAALEMLKRWTEGSLSGATAEPENLVSSM</sequence>
<keyword evidence="5 11" id="KW-0645">Protease</keyword>
<keyword evidence="6" id="KW-0732">Signal</keyword>
<dbReference type="PRINTS" id="PR00724">
    <property type="entry name" value="CRBOXYPTASEC"/>
</dbReference>
<evidence type="ECO:0000313" key="13">
    <source>
        <dbReference type="Proteomes" id="UP000325577"/>
    </source>
</evidence>
<dbReference type="Proteomes" id="UP000325577">
    <property type="component" value="Linkage Group LG14"/>
</dbReference>
<dbReference type="InterPro" id="IPR029058">
    <property type="entry name" value="AB_hydrolase_fold"/>
</dbReference>
<dbReference type="PROSITE" id="PS00131">
    <property type="entry name" value="CARBOXYPEPT_SER_SER"/>
    <property type="match status" value="1"/>
</dbReference>
<dbReference type="Pfam" id="PF00450">
    <property type="entry name" value="Peptidase_S10"/>
    <property type="match status" value="1"/>
</dbReference>
<name>A0A5J5B7P8_9ASTE</name>
<dbReference type="InterPro" id="IPR018202">
    <property type="entry name" value="Ser_caboxypep_ser_AS"/>
</dbReference>